<comment type="caution">
    <text evidence="6">The sequence shown here is derived from an EMBL/GenBank/DDBJ whole genome shotgun (WGS) entry which is preliminary data.</text>
</comment>
<dbReference type="GO" id="GO:0020037">
    <property type="term" value="F:heme binding"/>
    <property type="evidence" value="ECO:0007669"/>
    <property type="project" value="InterPro"/>
</dbReference>
<evidence type="ECO:0000256" key="1">
    <source>
        <dbReference type="ARBA" id="ARBA00022617"/>
    </source>
</evidence>
<gene>
    <name evidence="6" type="ORF">GQF01_10055</name>
</gene>
<keyword evidence="1 4" id="KW-0349">Heme</keyword>
<evidence type="ECO:0000256" key="3">
    <source>
        <dbReference type="ARBA" id="ARBA00023004"/>
    </source>
</evidence>
<dbReference type="AlphaFoldDB" id="A0A6L8UYS4"/>
<protein>
    <submittedName>
        <fullName evidence="6">C-type cytochrome</fullName>
    </submittedName>
</protein>
<sequence length="141" mass="14394">MVRTGTGTSSGNKEAMLRAAWRRRIGALIVAPMVLALAACGGASSGEATPKPPAATAASESNPAFVKAQELFTANKCISCHGVDLAGRAGAKTNLTKVGSQMTKEQIAGQIKNGGGGMPAYSSKLSEEEVGLLSDWLSSKK</sequence>
<dbReference type="InterPro" id="IPR036909">
    <property type="entry name" value="Cyt_c-like_dom_sf"/>
</dbReference>
<evidence type="ECO:0000313" key="6">
    <source>
        <dbReference type="EMBL" id="MZQ82451.1"/>
    </source>
</evidence>
<organism evidence="6 7">
    <name type="scientific">Paenibacillus silvestris</name>
    <dbReference type="NCBI Taxonomy" id="2606219"/>
    <lineage>
        <taxon>Bacteria</taxon>
        <taxon>Bacillati</taxon>
        <taxon>Bacillota</taxon>
        <taxon>Bacilli</taxon>
        <taxon>Bacillales</taxon>
        <taxon>Paenibacillaceae</taxon>
        <taxon>Paenibacillus</taxon>
    </lineage>
</organism>
<proteinExistence type="predicted"/>
<accession>A0A6L8UYS4</accession>
<dbReference type="SUPFAM" id="SSF46626">
    <property type="entry name" value="Cytochrome c"/>
    <property type="match status" value="1"/>
</dbReference>
<reference evidence="6 7" key="1">
    <citation type="submission" date="2019-12" db="EMBL/GenBank/DDBJ databases">
        <title>Paenibacillus sp. nov. sp. isolated from soil.</title>
        <authorList>
            <person name="Kim J."/>
            <person name="Jeong S.E."/>
            <person name="Jung H.S."/>
            <person name="Jeon C.O."/>
        </authorList>
    </citation>
    <scope>NUCLEOTIDE SEQUENCE [LARGE SCALE GENOMIC DNA]</scope>
    <source>
        <strain evidence="6 7">5J-6</strain>
    </source>
</reference>
<evidence type="ECO:0000313" key="7">
    <source>
        <dbReference type="Proteomes" id="UP000481087"/>
    </source>
</evidence>
<name>A0A6L8UYS4_9BACL</name>
<keyword evidence="2 4" id="KW-0479">Metal-binding</keyword>
<dbReference type="InterPro" id="IPR009056">
    <property type="entry name" value="Cyt_c-like_dom"/>
</dbReference>
<dbReference type="Pfam" id="PF13442">
    <property type="entry name" value="Cytochrome_CBB3"/>
    <property type="match status" value="1"/>
</dbReference>
<dbReference type="GO" id="GO:0046872">
    <property type="term" value="F:metal ion binding"/>
    <property type="evidence" value="ECO:0007669"/>
    <property type="project" value="UniProtKB-KW"/>
</dbReference>
<dbReference type="PANTHER" id="PTHR33751">
    <property type="entry name" value="CBB3-TYPE CYTOCHROME C OXIDASE SUBUNIT FIXP"/>
    <property type="match status" value="1"/>
</dbReference>
<dbReference type="PROSITE" id="PS51007">
    <property type="entry name" value="CYTC"/>
    <property type="match status" value="1"/>
</dbReference>
<evidence type="ECO:0000256" key="2">
    <source>
        <dbReference type="ARBA" id="ARBA00022723"/>
    </source>
</evidence>
<dbReference type="RefSeq" id="WP_161406669.1">
    <property type="nucleotide sequence ID" value="NZ_WTUZ01000014.1"/>
</dbReference>
<evidence type="ECO:0000259" key="5">
    <source>
        <dbReference type="PROSITE" id="PS51007"/>
    </source>
</evidence>
<evidence type="ECO:0000256" key="4">
    <source>
        <dbReference type="PROSITE-ProRule" id="PRU00433"/>
    </source>
</evidence>
<keyword evidence="3 4" id="KW-0408">Iron</keyword>
<keyword evidence="7" id="KW-1185">Reference proteome</keyword>
<dbReference type="InterPro" id="IPR050597">
    <property type="entry name" value="Cytochrome_c_Oxidase_Subunit"/>
</dbReference>
<dbReference type="PANTHER" id="PTHR33751:SF1">
    <property type="entry name" value="CBB3-TYPE CYTOCHROME C OXIDASE SUBUNIT FIXP"/>
    <property type="match status" value="1"/>
</dbReference>
<feature type="domain" description="Cytochrome c" evidence="5">
    <location>
        <begin position="63"/>
        <end position="141"/>
    </location>
</feature>
<dbReference type="Gene3D" id="1.10.760.10">
    <property type="entry name" value="Cytochrome c-like domain"/>
    <property type="match status" value="1"/>
</dbReference>
<dbReference type="GO" id="GO:0009055">
    <property type="term" value="F:electron transfer activity"/>
    <property type="evidence" value="ECO:0007669"/>
    <property type="project" value="InterPro"/>
</dbReference>
<dbReference type="EMBL" id="WTUZ01000014">
    <property type="protein sequence ID" value="MZQ82451.1"/>
    <property type="molecule type" value="Genomic_DNA"/>
</dbReference>
<dbReference type="Proteomes" id="UP000481087">
    <property type="component" value="Unassembled WGS sequence"/>
</dbReference>